<organism evidence="1 2">
    <name type="scientific">uncultured phage_MedDCM-OCT-S35-C6</name>
    <dbReference type="NCBI Taxonomy" id="2741075"/>
    <lineage>
        <taxon>Viruses</taxon>
        <taxon>Duplodnaviria</taxon>
        <taxon>Heunggongvirae</taxon>
        <taxon>Uroviricota</taxon>
        <taxon>Caudoviricetes</taxon>
        <taxon>Autographivirales</taxon>
        <taxon>Pelagivirus</taxon>
        <taxon>Pelagivirus S35C6</taxon>
    </lineage>
</organism>
<dbReference type="EMBL" id="AP013542">
    <property type="protein sequence ID" value="BAQ94195.1"/>
    <property type="molecule type" value="Genomic_DNA"/>
</dbReference>
<evidence type="ECO:0000313" key="1">
    <source>
        <dbReference type="EMBL" id="BAQ94195.1"/>
    </source>
</evidence>
<dbReference type="Proteomes" id="UP000504827">
    <property type="component" value="Segment"/>
</dbReference>
<protein>
    <submittedName>
        <fullName evidence="1">Uncharacterized protein</fullName>
    </submittedName>
</protein>
<evidence type="ECO:0000313" key="2">
    <source>
        <dbReference type="Proteomes" id="UP000504827"/>
    </source>
</evidence>
<reference evidence="1 2" key="1">
    <citation type="journal article" date="2013" name="PLoS Genet.">
        <title>Expanding the Marine Virosphere Using Metagenomics.</title>
        <authorList>
            <person name="Mizuno C.M."/>
            <person name="Rodriguez-Valera F."/>
            <person name="Kimes N.E."/>
            <person name="Ghai R."/>
        </authorList>
    </citation>
    <scope>NUCLEOTIDE SEQUENCE [LARGE SCALE GENOMIC DNA]</scope>
    <source>
        <strain evidence="1">UvMED-CGR-U-MedDCM-OCT-S35-C6</strain>
    </source>
</reference>
<proteinExistence type="predicted"/>
<dbReference type="RefSeq" id="YP_010761292.1">
    <property type="nucleotide sequence ID" value="NC_047702.1"/>
</dbReference>
<dbReference type="GeneID" id="80034370"/>
<keyword evidence="2" id="KW-1185">Reference proteome</keyword>
<dbReference type="KEGG" id="vg:80034370"/>
<sequence length="74" mass="8502">MTIRKRTRQEKNNAISWSFIILEAIAKAKKYKRIITLDVAKDTSALMVEEALTHMAMNGEEAAMYVQVKLHTLH</sequence>
<name>A0A6S4P9S3_9CAUD</name>
<accession>A0A6S4P9S3</accession>